<keyword evidence="1" id="KW-0472">Membrane</keyword>
<feature type="transmembrane region" description="Helical" evidence="1">
    <location>
        <begin position="112"/>
        <end position="134"/>
    </location>
</feature>
<protein>
    <submittedName>
        <fullName evidence="2">Uncharacterized protein</fullName>
    </submittedName>
</protein>
<reference evidence="2 3" key="1">
    <citation type="submission" date="2022-01" db="EMBL/GenBank/DDBJ databases">
        <title>Dethiosulfovibrio faecalis sp. nov., a novel proteolytic, non-sulfur-reducing bacterium isolated from a marine aquaculture solid waste bioreactor.</title>
        <authorList>
            <person name="Grabowski S."/>
            <person name="Apolinario E."/>
            <person name="Schneider N."/>
            <person name="Marshall C.W."/>
            <person name="Sowers K.R."/>
        </authorList>
    </citation>
    <scope>NUCLEOTIDE SEQUENCE [LARGE SCALE GENOMIC DNA]</scope>
    <source>
        <strain evidence="2 3">DSM 12537</strain>
    </source>
</reference>
<organism evidence="2 3">
    <name type="scientific">Dethiosulfovibrio marinus</name>
    <dbReference type="NCBI Taxonomy" id="133532"/>
    <lineage>
        <taxon>Bacteria</taxon>
        <taxon>Thermotogati</taxon>
        <taxon>Synergistota</taxon>
        <taxon>Synergistia</taxon>
        <taxon>Synergistales</taxon>
        <taxon>Dethiosulfovibrionaceae</taxon>
        <taxon>Dethiosulfovibrio</taxon>
    </lineage>
</organism>
<keyword evidence="3" id="KW-1185">Reference proteome</keyword>
<evidence type="ECO:0000256" key="1">
    <source>
        <dbReference type="SAM" id="Phobius"/>
    </source>
</evidence>
<proteinExistence type="predicted"/>
<comment type="caution">
    <text evidence="2">The sequence shown here is derived from an EMBL/GenBank/DDBJ whole genome shotgun (WGS) entry which is preliminary data.</text>
</comment>
<dbReference type="RefSeq" id="WP_236100316.1">
    <property type="nucleotide sequence ID" value="NZ_JAKGUD010000019.1"/>
</dbReference>
<dbReference type="Proteomes" id="UP001200430">
    <property type="component" value="Unassembled WGS sequence"/>
</dbReference>
<sequence length="150" mass="17162">MSNKQFNFIYDKLVKGENDILGHIAYSIYKNQKREEIAKIKLKNGGKDVTDEDLVPFVELSQRDSQVRFYKDRATMLAQLFLDEAVAQDLEEARRRQEAEFIRNHKDHGFMYGVWQGVAASVIFVLAGFAFLMATGGWARIGKALIEIAK</sequence>
<gene>
    <name evidence="2" type="ORF">L2W38_12260</name>
</gene>
<dbReference type="EMBL" id="JAKGUD010000019">
    <property type="protein sequence ID" value="MCF4143581.1"/>
    <property type="molecule type" value="Genomic_DNA"/>
</dbReference>
<keyword evidence="1" id="KW-1133">Transmembrane helix</keyword>
<evidence type="ECO:0000313" key="3">
    <source>
        <dbReference type="Proteomes" id="UP001200430"/>
    </source>
</evidence>
<evidence type="ECO:0000313" key="2">
    <source>
        <dbReference type="EMBL" id="MCF4143581.1"/>
    </source>
</evidence>
<name>A0ABS9ETQ5_9BACT</name>
<keyword evidence="1" id="KW-0812">Transmembrane</keyword>
<accession>A0ABS9ETQ5</accession>